<evidence type="ECO:0000256" key="7">
    <source>
        <dbReference type="SAM" id="Phobius"/>
    </source>
</evidence>
<dbReference type="Gene3D" id="1.20.1250.20">
    <property type="entry name" value="MFS general substrate transporter like domains"/>
    <property type="match status" value="2"/>
</dbReference>
<reference evidence="9 10" key="1">
    <citation type="submission" date="2016-10" db="EMBL/GenBank/DDBJ databases">
        <authorList>
            <person name="de Groot N.N."/>
        </authorList>
    </citation>
    <scope>NUCLEOTIDE SEQUENCE [LARGE SCALE GENOMIC DNA]</scope>
    <source>
        <strain evidence="9 10">CGMCC 1.9167</strain>
    </source>
</reference>
<feature type="domain" description="Major facilitator superfamily (MFS) profile" evidence="8">
    <location>
        <begin position="18"/>
        <end position="414"/>
    </location>
</feature>
<accession>A0A1I6HQ11</accession>
<evidence type="ECO:0000256" key="4">
    <source>
        <dbReference type="ARBA" id="ARBA00022692"/>
    </source>
</evidence>
<dbReference type="InterPro" id="IPR011701">
    <property type="entry name" value="MFS"/>
</dbReference>
<dbReference type="OrthoDB" id="9771451at2"/>
<organism evidence="9 10">
    <name type="scientific">Marinobacter daqiaonensis</name>
    <dbReference type="NCBI Taxonomy" id="650891"/>
    <lineage>
        <taxon>Bacteria</taxon>
        <taxon>Pseudomonadati</taxon>
        <taxon>Pseudomonadota</taxon>
        <taxon>Gammaproteobacteria</taxon>
        <taxon>Pseudomonadales</taxon>
        <taxon>Marinobacteraceae</taxon>
        <taxon>Marinobacter</taxon>
    </lineage>
</organism>
<dbReference type="AlphaFoldDB" id="A0A1I6HQ11"/>
<dbReference type="PANTHER" id="PTHR23517:SF13">
    <property type="entry name" value="MAJOR FACILITATOR SUPERFAMILY MFS_1"/>
    <property type="match status" value="1"/>
</dbReference>
<feature type="transmembrane region" description="Helical" evidence="7">
    <location>
        <begin position="321"/>
        <end position="344"/>
    </location>
</feature>
<keyword evidence="4 7" id="KW-0812">Transmembrane</keyword>
<dbReference type="Proteomes" id="UP000198644">
    <property type="component" value="Unassembled WGS sequence"/>
</dbReference>
<dbReference type="SUPFAM" id="SSF103473">
    <property type="entry name" value="MFS general substrate transporter"/>
    <property type="match status" value="1"/>
</dbReference>
<dbReference type="GO" id="GO:0022857">
    <property type="term" value="F:transmembrane transporter activity"/>
    <property type="evidence" value="ECO:0007669"/>
    <property type="project" value="InterPro"/>
</dbReference>
<feature type="transmembrane region" description="Helical" evidence="7">
    <location>
        <begin position="12"/>
        <end position="37"/>
    </location>
</feature>
<dbReference type="EMBL" id="FOYW01000001">
    <property type="protein sequence ID" value="SFR56360.1"/>
    <property type="molecule type" value="Genomic_DNA"/>
</dbReference>
<feature type="transmembrane region" description="Helical" evidence="7">
    <location>
        <begin position="284"/>
        <end position="301"/>
    </location>
</feature>
<feature type="transmembrane region" description="Helical" evidence="7">
    <location>
        <begin position="49"/>
        <end position="71"/>
    </location>
</feature>
<keyword evidence="2" id="KW-0813">Transport</keyword>
<sequence>MVHWVPPDEEDNLNSLAIALPLALAGFIVAAGCWSLFAVAGVHIRDALALTSVQFGLMLALPMASGALLAVPAGLAAQKFGSVRIMILCLGGLAVSMLLLMKADTFAGFLFAGAGLGLAAGYYSAGLEFVTQHASPRHMGRVLGIFGGGITGIGLSYYLVPLILEAFAWRVVPLAYLIVLLLILVLLVLLTDREDPSSEASPETTVLGALHALVRFRLWQIAGWFGVVAGSFFALALWLPDYLASHYDLPVGHGAGMAQWFVLPGAAAQVLGGYLADRHGSPRVVTWALGVCLVALFVLSYPPMTLYVEGKNGRIEIEFMLPLLLAGGFMVLLGVALGCAMAGLQRMMVVQNRRLAGFAAGILLVSACSVAFILPVLFSAVNQWLGVRSAVFMILFLLLACSLILFASACRREERLTLLRGGI</sequence>
<feature type="transmembrane region" description="Helical" evidence="7">
    <location>
        <begin position="107"/>
        <end position="130"/>
    </location>
</feature>
<dbReference type="InterPro" id="IPR020846">
    <property type="entry name" value="MFS_dom"/>
</dbReference>
<dbReference type="Pfam" id="PF07690">
    <property type="entry name" value="MFS_1"/>
    <property type="match status" value="1"/>
</dbReference>
<gene>
    <name evidence="9" type="ORF">SAMN05216203_1402</name>
</gene>
<evidence type="ECO:0000313" key="9">
    <source>
        <dbReference type="EMBL" id="SFR56360.1"/>
    </source>
</evidence>
<dbReference type="GO" id="GO:0005886">
    <property type="term" value="C:plasma membrane"/>
    <property type="evidence" value="ECO:0007669"/>
    <property type="project" value="UniProtKB-SubCell"/>
</dbReference>
<evidence type="ECO:0000256" key="3">
    <source>
        <dbReference type="ARBA" id="ARBA00022475"/>
    </source>
</evidence>
<evidence type="ECO:0000259" key="8">
    <source>
        <dbReference type="PROSITE" id="PS50850"/>
    </source>
</evidence>
<name>A0A1I6HQ11_9GAMM</name>
<keyword evidence="3" id="KW-1003">Cell membrane</keyword>
<evidence type="ECO:0000256" key="2">
    <source>
        <dbReference type="ARBA" id="ARBA00022448"/>
    </source>
</evidence>
<evidence type="ECO:0000256" key="6">
    <source>
        <dbReference type="ARBA" id="ARBA00023136"/>
    </source>
</evidence>
<feature type="transmembrane region" description="Helical" evidence="7">
    <location>
        <begin position="218"/>
        <end position="238"/>
    </location>
</feature>
<keyword evidence="5 7" id="KW-1133">Transmembrane helix</keyword>
<feature type="transmembrane region" description="Helical" evidence="7">
    <location>
        <begin position="258"/>
        <end position="277"/>
    </location>
</feature>
<feature type="transmembrane region" description="Helical" evidence="7">
    <location>
        <begin position="142"/>
        <end position="160"/>
    </location>
</feature>
<dbReference type="STRING" id="650891.SAMN05216203_1402"/>
<evidence type="ECO:0000256" key="5">
    <source>
        <dbReference type="ARBA" id="ARBA00022989"/>
    </source>
</evidence>
<evidence type="ECO:0000313" key="10">
    <source>
        <dbReference type="Proteomes" id="UP000198644"/>
    </source>
</evidence>
<feature type="transmembrane region" description="Helical" evidence="7">
    <location>
        <begin position="83"/>
        <end position="101"/>
    </location>
</feature>
<comment type="subcellular location">
    <subcellularLocation>
        <location evidence="1">Cell membrane</location>
        <topology evidence="1">Multi-pass membrane protein</topology>
    </subcellularLocation>
</comment>
<dbReference type="PROSITE" id="PS50850">
    <property type="entry name" value="MFS"/>
    <property type="match status" value="1"/>
</dbReference>
<protein>
    <submittedName>
        <fullName evidence="9">MFS transporter, NNP family, nitrate/nitrite transporter</fullName>
    </submittedName>
</protein>
<feature type="transmembrane region" description="Helical" evidence="7">
    <location>
        <begin position="390"/>
        <end position="410"/>
    </location>
</feature>
<dbReference type="PANTHER" id="PTHR23517">
    <property type="entry name" value="RESISTANCE PROTEIN MDTM, PUTATIVE-RELATED-RELATED"/>
    <property type="match status" value="1"/>
</dbReference>
<dbReference type="InterPro" id="IPR050171">
    <property type="entry name" value="MFS_Transporters"/>
</dbReference>
<keyword evidence="6 7" id="KW-0472">Membrane</keyword>
<feature type="transmembrane region" description="Helical" evidence="7">
    <location>
        <begin position="356"/>
        <end position="378"/>
    </location>
</feature>
<keyword evidence="10" id="KW-1185">Reference proteome</keyword>
<proteinExistence type="predicted"/>
<dbReference type="RefSeq" id="WP_092010124.1">
    <property type="nucleotide sequence ID" value="NZ_FOYW01000001.1"/>
</dbReference>
<feature type="transmembrane region" description="Helical" evidence="7">
    <location>
        <begin position="166"/>
        <end position="190"/>
    </location>
</feature>
<dbReference type="InterPro" id="IPR036259">
    <property type="entry name" value="MFS_trans_sf"/>
</dbReference>
<evidence type="ECO:0000256" key="1">
    <source>
        <dbReference type="ARBA" id="ARBA00004651"/>
    </source>
</evidence>